<protein>
    <recommendedName>
        <fullName evidence="13">Acyl carrier protein</fullName>
    </recommendedName>
</protein>
<dbReference type="PANTHER" id="PTHR20863">
    <property type="entry name" value="ACYL CARRIER PROTEIN"/>
    <property type="match status" value="1"/>
</dbReference>
<dbReference type="PROSITE" id="PS00012">
    <property type="entry name" value="PHOSPHOPANTETHEINE"/>
    <property type="match status" value="1"/>
</dbReference>
<evidence type="ECO:0000256" key="7">
    <source>
        <dbReference type="ARBA" id="ARBA00022832"/>
    </source>
</evidence>
<evidence type="ECO:0000256" key="8">
    <source>
        <dbReference type="ARBA" id="ARBA00022946"/>
    </source>
</evidence>
<feature type="domain" description="Carrier" evidence="14">
    <location>
        <begin position="21"/>
        <end position="95"/>
    </location>
</feature>
<dbReference type="GO" id="GO:0005739">
    <property type="term" value="C:mitochondrion"/>
    <property type="evidence" value="ECO:0007669"/>
    <property type="project" value="UniProtKB-SubCell"/>
</dbReference>
<evidence type="ECO:0000256" key="13">
    <source>
        <dbReference type="RuleBase" id="RU000722"/>
    </source>
</evidence>
<keyword evidence="12 13" id="KW-0275">Fatty acid biosynthesis</keyword>
<comment type="caution">
    <text evidence="15">The sequence shown here is derived from an EMBL/GenBank/DDBJ whole genome shotgun (WGS) entry which is preliminary data.</text>
</comment>
<evidence type="ECO:0000259" key="14">
    <source>
        <dbReference type="PROSITE" id="PS50075"/>
    </source>
</evidence>
<dbReference type="PANTHER" id="PTHR20863:SF28">
    <property type="entry name" value="ACYL CARRIER PROTEIN, MITOCHONDRIAL"/>
    <property type="match status" value="1"/>
</dbReference>
<evidence type="ECO:0000256" key="5">
    <source>
        <dbReference type="ARBA" id="ARBA00022516"/>
    </source>
</evidence>
<keyword evidence="4 13" id="KW-0596">Phosphopantetheine</keyword>
<keyword evidence="7" id="KW-0276">Fatty acid metabolism</keyword>
<dbReference type="GO" id="GO:0000036">
    <property type="term" value="F:acyl carrier activity"/>
    <property type="evidence" value="ECO:0007669"/>
    <property type="project" value="TreeGrafter"/>
</dbReference>
<gene>
    <name evidence="15" type="ORF">BSTOLATCC_MIC9366</name>
</gene>
<evidence type="ECO:0000256" key="2">
    <source>
        <dbReference type="ARBA" id="ARBA00010930"/>
    </source>
</evidence>
<comment type="function">
    <text evidence="13">Carrier of the growing fatty acid chain in fatty acid biosynthesis.</text>
</comment>
<dbReference type="EMBL" id="CAJZBQ010000011">
    <property type="protein sequence ID" value="CAG9313551.1"/>
    <property type="molecule type" value="Genomic_DNA"/>
</dbReference>
<evidence type="ECO:0000313" key="15">
    <source>
        <dbReference type="EMBL" id="CAG9313551.1"/>
    </source>
</evidence>
<evidence type="ECO:0000313" key="16">
    <source>
        <dbReference type="Proteomes" id="UP001162131"/>
    </source>
</evidence>
<name>A0AAU9II83_9CILI</name>
<dbReference type="PROSITE" id="PS50075">
    <property type="entry name" value="CARRIER"/>
    <property type="match status" value="1"/>
</dbReference>
<keyword evidence="6" id="KW-0597">Phosphoprotein</keyword>
<comment type="subcellular location">
    <subcellularLocation>
        <location evidence="1">Mitochondrion</location>
    </subcellularLocation>
</comment>
<evidence type="ECO:0000256" key="4">
    <source>
        <dbReference type="ARBA" id="ARBA00022450"/>
    </source>
</evidence>
<evidence type="ECO:0000256" key="6">
    <source>
        <dbReference type="ARBA" id="ARBA00022553"/>
    </source>
</evidence>
<comment type="similarity">
    <text evidence="2">Belongs to the acyl carrier protein (ACP) family.</text>
</comment>
<dbReference type="InterPro" id="IPR003231">
    <property type="entry name" value="ACP"/>
</dbReference>
<dbReference type="InterPro" id="IPR009081">
    <property type="entry name" value="PP-bd_ACP"/>
</dbReference>
<dbReference type="InterPro" id="IPR006162">
    <property type="entry name" value="Ppantetheine_attach_site"/>
</dbReference>
<dbReference type="Pfam" id="PF00550">
    <property type="entry name" value="PP-binding"/>
    <property type="match status" value="1"/>
</dbReference>
<keyword evidence="9" id="KW-0249">Electron transport</keyword>
<accession>A0AAU9II83</accession>
<evidence type="ECO:0000256" key="12">
    <source>
        <dbReference type="ARBA" id="ARBA00023160"/>
    </source>
</evidence>
<dbReference type="InterPro" id="IPR036736">
    <property type="entry name" value="ACP-like_sf"/>
</dbReference>
<evidence type="ECO:0000256" key="3">
    <source>
        <dbReference type="ARBA" id="ARBA00022448"/>
    </source>
</evidence>
<evidence type="ECO:0000256" key="9">
    <source>
        <dbReference type="ARBA" id="ARBA00022982"/>
    </source>
</evidence>
<evidence type="ECO:0000256" key="10">
    <source>
        <dbReference type="ARBA" id="ARBA00023098"/>
    </source>
</evidence>
<dbReference type="AlphaFoldDB" id="A0AAU9II83"/>
<keyword evidence="8" id="KW-0809">Transit peptide</keyword>
<dbReference type="SUPFAM" id="SSF47336">
    <property type="entry name" value="ACP-like"/>
    <property type="match status" value="1"/>
</dbReference>
<sequence>MIRGSRNILGLARRWFATSLEEIEATIFEVLKQHEKVNPVLLSRTSAFRDLNLDSLDTIEVVVNLEEKFRIDLTEDDALKIHSVMDAINIFQKYKK</sequence>
<dbReference type="Gene3D" id="1.10.1200.10">
    <property type="entry name" value="ACP-like"/>
    <property type="match status" value="1"/>
</dbReference>
<reference evidence="15" key="1">
    <citation type="submission" date="2021-09" db="EMBL/GenBank/DDBJ databases">
        <authorList>
            <consortium name="AG Swart"/>
            <person name="Singh M."/>
            <person name="Singh A."/>
            <person name="Seah K."/>
            <person name="Emmerich C."/>
        </authorList>
    </citation>
    <scope>NUCLEOTIDE SEQUENCE</scope>
    <source>
        <strain evidence="15">ATCC30299</strain>
    </source>
</reference>
<keyword evidence="10" id="KW-0443">Lipid metabolism</keyword>
<keyword evidence="3" id="KW-0813">Transport</keyword>
<keyword evidence="5 13" id="KW-0444">Lipid biosynthesis</keyword>
<dbReference type="Proteomes" id="UP001162131">
    <property type="component" value="Unassembled WGS sequence"/>
</dbReference>
<organism evidence="15 16">
    <name type="scientific">Blepharisma stoltei</name>
    <dbReference type="NCBI Taxonomy" id="1481888"/>
    <lineage>
        <taxon>Eukaryota</taxon>
        <taxon>Sar</taxon>
        <taxon>Alveolata</taxon>
        <taxon>Ciliophora</taxon>
        <taxon>Postciliodesmatophora</taxon>
        <taxon>Heterotrichea</taxon>
        <taxon>Heterotrichida</taxon>
        <taxon>Blepharismidae</taxon>
        <taxon>Blepharisma</taxon>
    </lineage>
</organism>
<proteinExistence type="inferred from homology"/>
<evidence type="ECO:0000256" key="1">
    <source>
        <dbReference type="ARBA" id="ARBA00004173"/>
    </source>
</evidence>
<keyword evidence="16" id="KW-1185">Reference proteome</keyword>
<dbReference type="GO" id="GO:0000035">
    <property type="term" value="F:acyl binding"/>
    <property type="evidence" value="ECO:0007669"/>
    <property type="project" value="TreeGrafter"/>
</dbReference>
<evidence type="ECO:0000256" key="11">
    <source>
        <dbReference type="ARBA" id="ARBA00023128"/>
    </source>
</evidence>
<keyword evidence="11" id="KW-0496">Mitochondrion</keyword>